<dbReference type="InterPro" id="IPR045121">
    <property type="entry name" value="CoAse"/>
</dbReference>
<comment type="cofactor">
    <cofactor evidence="2">
        <name>Mg(2+)</name>
        <dbReference type="ChEBI" id="CHEBI:18420"/>
    </cofactor>
</comment>
<comment type="cofactor">
    <cofactor evidence="1">
        <name>Mn(2+)</name>
        <dbReference type="ChEBI" id="CHEBI:29035"/>
    </cofactor>
</comment>
<accession>A0A7X5HVE4</accession>
<evidence type="ECO:0000256" key="1">
    <source>
        <dbReference type="ARBA" id="ARBA00001936"/>
    </source>
</evidence>
<sequence length="219" mass="24858">MHPWLEHLQASLPSNPDILGRDKYFNAAVLISIVQFPDGPHFLFEKRQPWIRQGGEVCFPGGGFDGGDLTFERTAIRETVEELGIPEEKIRILGRVDTIVASLGTVVEGYVGLLDIGSLEELSPSLEEVERVFTVPFRHFLEREPQTYHVRTEIHPTMVDAQGREKVIFPAKELGLPQRYHQTWGGTLQRIHLYHTPEGIIWGITAELVKEVLDFLPVE</sequence>
<evidence type="ECO:0000256" key="5">
    <source>
        <dbReference type="ARBA" id="ARBA00022842"/>
    </source>
</evidence>
<protein>
    <submittedName>
        <fullName evidence="8">NUDIX domain-containing protein</fullName>
    </submittedName>
</protein>
<dbReference type="Proteomes" id="UP000461585">
    <property type="component" value="Unassembled WGS sequence"/>
</dbReference>
<dbReference type="SUPFAM" id="SSF55811">
    <property type="entry name" value="Nudix"/>
    <property type="match status" value="1"/>
</dbReference>
<dbReference type="PANTHER" id="PTHR12992:SF11">
    <property type="entry name" value="MITOCHONDRIAL COENZYME A DIPHOSPHATASE NUDT8"/>
    <property type="match status" value="1"/>
</dbReference>
<dbReference type="RefSeq" id="WP_162370084.1">
    <property type="nucleotide sequence ID" value="NZ_JAAEEH010000013.1"/>
</dbReference>
<dbReference type="InterPro" id="IPR000086">
    <property type="entry name" value="NUDIX_hydrolase_dom"/>
</dbReference>
<feature type="domain" description="Nudix hydrolase" evidence="7">
    <location>
        <begin position="23"/>
        <end position="160"/>
    </location>
</feature>
<keyword evidence="3" id="KW-0479">Metal-binding</keyword>
<evidence type="ECO:0000313" key="8">
    <source>
        <dbReference type="EMBL" id="NDL67362.1"/>
    </source>
</evidence>
<proteinExistence type="predicted"/>
<keyword evidence="5" id="KW-0460">Magnesium</keyword>
<evidence type="ECO:0000259" key="7">
    <source>
        <dbReference type="PROSITE" id="PS51462"/>
    </source>
</evidence>
<keyword evidence="4" id="KW-0378">Hydrolase</keyword>
<dbReference type="GO" id="GO:0046872">
    <property type="term" value="F:metal ion binding"/>
    <property type="evidence" value="ECO:0007669"/>
    <property type="project" value="UniProtKB-KW"/>
</dbReference>
<name>A0A7X5HVE4_9FIRM</name>
<reference evidence="8 9" key="1">
    <citation type="submission" date="2020-01" db="EMBL/GenBank/DDBJ databases">
        <title>Anaeroalcalibacter tamaniensis gen. nov., sp. nov., moderately halophilic strictly anaerobic fermenter bacterium from mud volcano of Taman peninsula.</title>
        <authorList>
            <person name="Frolova A."/>
            <person name="Merkel A.Y."/>
            <person name="Slobodkin A.I."/>
        </authorList>
    </citation>
    <scope>NUCLEOTIDE SEQUENCE [LARGE SCALE GENOMIC DNA]</scope>
    <source>
        <strain evidence="8 9">F-3ap</strain>
    </source>
</reference>
<dbReference type="PROSITE" id="PS51462">
    <property type="entry name" value="NUDIX"/>
    <property type="match status" value="1"/>
</dbReference>
<keyword evidence="6" id="KW-0464">Manganese</keyword>
<dbReference type="GO" id="GO:0010945">
    <property type="term" value="F:coenzyme A diphosphatase activity"/>
    <property type="evidence" value="ECO:0007669"/>
    <property type="project" value="InterPro"/>
</dbReference>
<dbReference type="CDD" id="cd03426">
    <property type="entry name" value="NUDIX_CoAse_Nudt7"/>
    <property type="match status" value="1"/>
</dbReference>
<dbReference type="PANTHER" id="PTHR12992">
    <property type="entry name" value="NUDIX HYDROLASE"/>
    <property type="match status" value="1"/>
</dbReference>
<evidence type="ECO:0000256" key="3">
    <source>
        <dbReference type="ARBA" id="ARBA00022723"/>
    </source>
</evidence>
<organism evidence="8 9">
    <name type="scientific">Anaerotalea alkaliphila</name>
    <dbReference type="NCBI Taxonomy" id="2662126"/>
    <lineage>
        <taxon>Bacteria</taxon>
        <taxon>Bacillati</taxon>
        <taxon>Bacillota</taxon>
        <taxon>Clostridia</taxon>
        <taxon>Eubacteriales</taxon>
        <taxon>Anaerotalea</taxon>
    </lineage>
</organism>
<evidence type="ECO:0000256" key="4">
    <source>
        <dbReference type="ARBA" id="ARBA00022801"/>
    </source>
</evidence>
<dbReference type="Gene3D" id="3.90.79.10">
    <property type="entry name" value="Nucleoside Triphosphate Pyrophosphohydrolase"/>
    <property type="match status" value="1"/>
</dbReference>
<gene>
    <name evidence="8" type="ORF">GXN74_06365</name>
</gene>
<dbReference type="AlphaFoldDB" id="A0A7X5HVE4"/>
<dbReference type="InterPro" id="IPR015797">
    <property type="entry name" value="NUDIX_hydrolase-like_dom_sf"/>
</dbReference>
<comment type="caution">
    <text evidence="8">The sequence shown here is derived from an EMBL/GenBank/DDBJ whole genome shotgun (WGS) entry which is preliminary data.</text>
</comment>
<evidence type="ECO:0000313" key="9">
    <source>
        <dbReference type="Proteomes" id="UP000461585"/>
    </source>
</evidence>
<evidence type="ECO:0000256" key="6">
    <source>
        <dbReference type="ARBA" id="ARBA00023211"/>
    </source>
</evidence>
<dbReference type="Pfam" id="PF00293">
    <property type="entry name" value="NUDIX"/>
    <property type="match status" value="1"/>
</dbReference>
<evidence type="ECO:0000256" key="2">
    <source>
        <dbReference type="ARBA" id="ARBA00001946"/>
    </source>
</evidence>
<keyword evidence="9" id="KW-1185">Reference proteome</keyword>
<dbReference type="EMBL" id="JAAEEH010000013">
    <property type="protein sequence ID" value="NDL67362.1"/>
    <property type="molecule type" value="Genomic_DNA"/>
</dbReference>